<feature type="domain" description="Nudix hydrolase" evidence="10">
    <location>
        <begin position="190"/>
        <end position="318"/>
    </location>
</feature>
<dbReference type="InterPro" id="IPR015797">
    <property type="entry name" value="NUDIX_hydrolase-like_dom_sf"/>
</dbReference>
<dbReference type="GO" id="GO:0019677">
    <property type="term" value="P:NAD+ catabolic process"/>
    <property type="evidence" value="ECO:0007669"/>
    <property type="project" value="TreeGrafter"/>
</dbReference>
<protein>
    <recommendedName>
        <fullName evidence="4">NAD(+) diphosphatase</fullName>
        <ecNumber evidence="4">3.6.1.22</ecNumber>
    </recommendedName>
</protein>
<comment type="caution">
    <text evidence="11">The sequence shown here is derived from an EMBL/GenBank/DDBJ whole genome shotgun (WGS) entry which is preliminary data.</text>
</comment>
<dbReference type="InterPro" id="IPR020084">
    <property type="entry name" value="NUDIX_hydrolase_CS"/>
</dbReference>
<evidence type="ECO:0000256" key="5">
    <source>
        <dbReference type="ARBA" id="ARBA00022723"/>
    </source>
</evidence>
<evidence type="ECO:0000259" key="10">
    <source>
        <dbReference type="PROSITE" id="PS51462"/>
    </source>
</evidence>
<evidence type="ECO:0000256" key="1">
    <source>
        <dbReference type="ARBA" id="ARBA00001946"/>
    </source>
</evidence>
<dbReference type="GO" id="GO:0046872">
    <property type="term" value="F:metal ion binding"/>
    <property type="evidence" value="ECO:0007669"/>
    <property type="project" value="UniProtKB-KW"/>
</dbReference>
<keyword evidence="7" id="KW-0460">Magnesium</keyword>
<dbReference type="PANTHER" id="PTHR42904:SF6">
    <property type="entry name" value="NAD-CAPPED RNA HYDROLASE NUDT12"/>
    <property type="match status" value="1"/>
</dbReference>
<dbReference type="EC" id="3.6.1.22" evidence="4"/>
<dbReference type="STRING" id="1754192.A0A1Y1X5F3"/>
<keyword evidence="12" id="KW-1185">Reference proteome</keyword>
<comment type="catalytic activity">
    <reaction evidence="9">
        <text>a 5'-end NAD(+)-phospho-ribonucleoside in mRNA + H2O = a 5'-end phospho-adenosine-phospho-ribonucleoside in mRNA + beta-nicotinamide D-ribonucleotide + 2 H(+)</text>
        <dbReference type="Rhea" id="RHEA:60876"/>
        <dbReference type="Rhea" id="RHEA-COMP:15698"/>
        <dbReference type="Rhea" id="RHEA-COMP:15719"/>
        <dbReference type="ChEBI" id="CHEBI:14649"/>
        <dbReference type="ChEBI" id="CHEBI:15377"/>
        <dbReference type="ChEBI" id="CHEBI:15378"/>
        <dbReference type="ChEBI" id="CHEBI:144029"/>
        <dbReference type="ChEBI" id="CHEBI:144051"/>
    </reaction>
    <physiologicalReaction direction="left-to-right" evidence="9">
        <dbReference type="Rhea" id="RHEA:60877"/>
    </physiologicalReaction>
</comment>
<dbReference type="PANTHER" id="PTHR42904">
    <property type="entry name" value="NUDIX HYDROLASE, NUDC SUBFAMILY"/>
    <property type="match status" value="1"/>
</dbReference>
<reference evidence="11 12" key="1">
    <citation type="submission" date="2016-08" db="EMBL/GenBank/DDBJ databases">
        <title>A Parts List for Fungal Cellulosomes Revealed by Comparative Genomics.</title>
        <authorList>
            <consortium name="DOE Joint Genome Institute"/>
            <person name="Haitjema C.H."/>
            <person name="Gilmore S.P."/>
            <person name="Henske J.K."/>
            <person name="Solomon K.V."/>
            <person name="De Groot R."/>
            <person name="Kuo A."/>
            <person name="Mondo S.J."/>
            <person name="Salamov A.A."/>
            <person name="Labutti K."/>
            <person name="Zhao Z."/>
            <person name="Chiniquy J."/>
            <person name="Barry K."/>
            <person name="Brewer H.M."/>
            <person name="Purvine S.O."/>
            <person name="Wright A.T."/>
            <person name="Boxma B."/>
            <person name="Van Alen T."/>
            <person name="Hackstein J.H."/>
            <person name="Baker S.E."/>
            <person name="Grigoriev I.V."/>
            <person name="O'Malley M.A."/>
        </authorList>
    </citation>
    <scope>NUCLEOTIDE SEQUENCE [LARGE SCALE GENOMIC DNA]</scope>
    <source>
        <strain evidence="11 12">S4</strain>
    </source>
</reference>
<evidence type="ECO:0000313" key="11">
    <source>
        <dbReference type="EMBL" id="ORX80586.1"/>
    </source>
</evidence>
<organism evidence="11 12">
    <name type="scientific">Anaeromyces robustus</name>
    <dbReference type="NCBI Taxonomy" id="1754192"/>
    <lineage>
        <taxon>Eukaryota</taxon>
        <taxon>Fungi</taxon>
        <taxon>Fungi incertae sedis</taxon>
        <taxon>Chytridiomycota</taxon>
        <taxon>Chytridiomycota incertae sedis</taxon>
        <taxon>Neocallimastigomycetes</taxon>
        <taxon>Neocallimastigales</taxon>
        <taxon>Neocallimastigaceae</taxon>
        <taxon>Anaeromyces</taxon>
    </lineage>
</organism>
<accession>A0A1Y1X5F3</accession>
<evidence type="ECO:0000313" key="12">
    <source>
        <dbReference type="Proteomes" id="UP000193944"/>
    </source>
</evidence>
<comment type="cofactor">
    <cofactor evidence="2">
        <name>Zn(2+)</name>
        <dbReference type="ChEBI" id="CHEBI:29105"/>
    </cofactor>
</comment>
<comment type="cofactor">
    <cofactor evidence="1">
        <name>Mg(2+)</name>
        <dbReference type="ChEBI" id="CHEBI:18420"/>
    </cofactor>
</comment>
<dbReference type="Pfam" id="PF00293">
    <property type="entry name" value="NUDIX"/>
    <property type="match status" value="1"/>
</dbReference>
<dbReference type="InterPro" id="IPR050241">
    <property type="entry name" value="NAD-cap_RNA_hydrolase_NudC"/>
</dbReference>
<dbReference type="SUPFAM" id="SSF55811">
    <property type="entry name" value="Nudix"/>
    <property type="match status" value="1"/>
</dbReference>
<dbReference type="GO" id="GO:0005829">
    <property type="term" value="C:cytosol"/>
    <property type="evidence" value="ECO:0007669"/>
    <property type="project" value="TreeGrafter"/>
</dbReference>
<dbReference type="NCBIfam" id="NF001299">
    <property type="entry name" value="PRK00241.1"/>
    <property type="match status" value="1"/>
</dbReference>
<dbReference type="InterPro" id="IPR049734">
    <property type="entry name" value="NudC-like_C"/>
</dbReference>
<evidence type="ECO:0000256" key="6">
    <source>
        <dbReference type="ARBA" id="ARBA00022801"/>
    </source>
</evidence>
<evidence type="ECO:0000256" key="8">
    <source>
        <dbReference type="ARBA" id="ARBA00023027"/>
    </source>
</evidence>
<dbReference type="AlphaFoldDB" id="A0A1Y1X5F3"/>
<dbReference type="InterPro" id="IPR000086">
    <property type="entry name" value="NUDIX_hydrolase_dom"/>
</dbReference>
<proteinExistence type="inferred from homology"/>
<sequence length="348" mass="39933">MVFRFPKPKPNFFSENYLNRHSAKRGDTEYINNLIQNPTTRYILFKDLNPLLKVLDKNNEVAFFNYSQINQCFSEEKRTVPIFLGLDEETNISYFAIDVTQHINEHEPTLEKIISENKYEFLPMRPHTFALTPTDAAIVAQGRAMADWNIRNTYCPACGKKMKIVDSGHKHVCPDSECYSNKHLNNYSYPRTDPVIIVLIIAKDGKKILLGRHKNWTKNMYSCIAGFIEPAESLEMAVKREALEETGVIVEDVNFHSSQPWPFPNSLMFACYAIAKDTTGEAEDAEELEDYRWFTRQEVLDAMAESDGKDPRTSNIDESIPCNLRLPQADAVAYRLISGWALATRENL</sequence>
<keyword evidence="6" id="KW-0378">Hydrolase</keyword>
<dbReference type="GO" id="GO:0035529">
    <property type="term" value="F:NADH pyrophosphatase activity"/>
    <property type="evidence" value="ECO:0007669"/>
    <property type="project" value="TreeGrafter"/>
</dbReference>
<evidence type="ECO:0000256" key="2">
    <source>
        <dbReference type="ARBA" id="ARBA00001947"/>
    </source>
</evidence>
<keyword evidence="5" id="KW-0479">Metal-binding</keyword>
<dbReference type="OrthoDB" id="10249612at2759"/>
<dbReference type="PROSITE" id="PS51462">
    <property type="entry name" value="NUDIX"/>
    <property type="match status" value="1"/>
</dbReference>
<dbReference type="Gene3D" id="3.90.79.20">
    <property type="match status" value="1"/>
</dbReference>
<evidence type="ECO:0000256" key="7">
    <source>
        <dbReference type="ARBA" id="ARBA00022842"/>
    </source>
</evidence>
<evidence type="ECO:0000256" key="3">
    <source>
        <dbReference type="ARBA" id="ARBA00009595"/>
    </source>
</evidence>
<reference evidence="11 12" key="2">
    <citation type="submission" date="2016-08" db="EMBL/GenBank/DDBJ databases">
        <title>Pervasive Adenine N6-methylation of Active Genes in Fungi.</title>
        <authorList>
            <consortium name="DOE Joint Genome Institute"/>
            <person name="Mondo S.J."/>
            <person name="Dannebaum R.O."/>
            <person name="Kuo R.C."/>
            <person name="Labutti K."/>
            <person name="Haridas S."/>
            <person name="Kuo A."/>
            <person name="Salamov A."/>
            <person name="Ahrendt S.R."/>
            <person name="Lipzen A."/>
            <person name="Sullivan W."/>
            <person name="Andreopoulos W.B."/>
            <person name="Clum A."/>
            <person name="Lindquist E."/>
            <person name="Daum C."/>
            <person name="Ramamoorthy G.K."/>
            <person name="Gryganskyi A."/>
            <person name="Culley D."/>
            <person name="Magnuson J.K."/>
            <person name="James T.Y."/>
            <person name="O'Malley M.A."/>
            <person name="Stajich J.E."/>
            <person name="Spatafora J.W."/>
            <person name="Visel A."/>
            <person name="Grigoriev I.V."/>
        </authorList>
    </citation>
    <scope>NUCLEOTIDE SEQUENCE [LARGE SCALE GENOMIC DNA]</scope>
    <source>
        <strain evidence="11 12">S4</strain>
    </source>
</reference>
<dbReference type="GO" id="GO:0006742">
    <property type="term" value="P:NADP+ catabolic process"/>
    <property type="evidence" value="ECO:0007669"/>
    <property type="project" value="TreeGrafter"/>
</dbReference>
<dbReference type="Pfam" id="PF09296">
    <property type="entry name" value="NUDIX-like"/>
    <property type="match status" value="1"/>
</dbReference>
<evidence type="ECO:0000256" key="4">
    <source>
        <dbReference type="ARBA" id="ARBA00012381"/>
    </source>
</evidence>
<gene>
    <name evidence="11" type="ORF">BCR32DRAFT_220840</name>
</gene>
<dbReference type="GO" id="GO:0005777">
    <property type="term" value="C:peroxisome"/>
    <property type="evidence" value="ECO:0007669"/>
    <property type="project" value="TreeGrafter"/>
</dbReference>
<dbReference type="Gene3D" id="3.90.79.10">
    <property type="entry name" value="Nucleoside Triphosphate Pyrophosphohydrolase"/>
    <property type="match status" value="1"/>
</dbReference>
<keyword evidence="8" id="KW-0520">NAD</keyword>
<dbReference type="CDD" id="cd03429">
    <property type="entry name" value="NUDIX_NADH_pyrophosphatase_Nudt13"/>
    <property type="match status" value="1"/>
</dbReference>
<name>A0A1Y1X5F3_9FUNG</name>
<dbReference type="PROSITE" id="PS00893">
    <property type="entry name" value="NUDIX_BOX"/>
    <property type="match status" value="1"/>
</dbReference>
<dbReference type="InterPro" id="IPR015375">
    <property type="entry name" value="NADH_PPase-like_N"/>
</dbReference>
<evidence type="ECO:0000256" key="9">
    <source>
        <dbReference type="ARBA" id="ARBA00023679"/>
    </source>
</evidence>
<dbReference type="EMBL" id="MCFG01000141">
    <property type="protein sequence ID" value="ORX80586.1"/>
    <property type="molecule type" value="Genomic_DNA"/>
</dbReference>
<comment type="similarity">
    <text evidence="3">Belongs to the Nudix hydrolase family. NudC subfamily.</text>
</comment>
<dbReference type="Proteomes" id="UP000193944">
    <property type="component" value="Unassembled WGS sequence"/>
</dbReference>